<evidence type="ECO:0000313" key="3">
    <source>
        <dbReference type="Proteomes" id="UP000693672"/>
    </source>
</evidence>
<sequence length="78" mass="9557">MQHFAELRYRGEETVGERRRMLEEHKQRIREQIAQLTVTLEVLNEKTDYYKEMERDRGEQRHDQEASVNCPRLFCVVF</sequence>
<protein>
    <recommendedName>
        <fullName evidence="4">MerR family transcriptional regulator</fullName>
    </recommendedName>
</protein>
<dbReference type="AlphaFoldDB" id="A0A916JW61"/>
<evidence type="ECO:0000256" key="1">
    <source>
        <dbReference type="SAM" id="Coils"/>
    </source>
</evidence>
<name>A0A916JW61_9BACL</name>
<accession>A0A916JW61</accession>
<keyword evidence="1" id="KW-0175">Coiled coil</keyword>
<proteinExistence type="predicted"/>
<dbReference type="Proteomes" id="UP000693672">
    <property type="component" value="Unassembled WGS sequence"/>
</dbReference>
<keyword evidence="3" id="KW-1185">Reference proteome</keyword>
<feature type="coiled-coil region" evidence="1">
    <location>
        <begin position="19"/>
        <end position="46"/>
    </location>
</feature>
<dbReference type="EMBL" id="CAJVAS010000003">
    <property type="protein sequence ID" value="CAG7608348.1"/>
    <property type="molecule type" value="Genomic_DNA"/>
</dbReference>
<evidence type="ECO:0008006" key="4">
    <source>
        <dbReference type="Google" id="ProtNLM"/>
    </source>
</evidence>
<reference evidence="2" key="1">
    <citation type="submission" date="2021-06" db="EMBL/GenBank/DDBJ databases">
        <authorList>
            <person name="Criscuolo A."/>
        </authorList>
    </citation>
    <scope>NUCLEOTIDE SEQUENCE</scope>
    <source>
        <strain evidence="2">CIP111600</strain>
    </source>
</reference>
<organism evidence="2 3">
    <name type="scientific">Paenibacillus solanacearum</name>
    <dbReference type="NCBI Taxonomy" id="2048548"/>
    <lineage>
        <taxon>Bacteria</taxon>
        <taxon>Bacillati</taxon>
        <taxon>Bacillota</taxon>
        <taxon>Bacilli</taxon>
        <taxon>Bacillales</taxon>
        <taxon>Paenibacillaceae</taxon>
        <taxon>Paenibacillus</taxon>
    </lineage>
</organism>
<gene>
    <name evidence="2" type="ORF">PAESOLCIP111_01053</name>
</gene>
<evidence type="ECO:0000313" key="2">
    <source>
        <dbReference type="EMBL" id="CAG7608348.1"/>
    </source>
</evidence>
<dbReference type="RefSeq" id="WP_218090876.1">
    <property type="nucleotide sequence ID" value="NZ_CAJVAS010000003.1"/>
</dbReference>
<comment type="caution">
    <text evidence="2">The sequence shown here is derived from an EMBL/GenBank/DDBJ whole genome shotgun (WGS) entry which is preliminary data.</text>
</comment>